<dbReference type="Proteomes" id="UP000032049">
    <property type="component" value="Unassembled WGS sequence"/>
</dbReference>
<accession>A0A0D0GVK8</accession>
<name>A0A0D0GVK8_9SPHI</name>
<reference evidence="1 2" key="1">
    <citation type="submission" date="2015-01" db="EMBL/GenBank/DDBJ databases">
        <title>Draft genome sequence of Pedobacter sp. NL19 isolated from sludge of an effluent treatment pond in an abandoned uranium mine.</title>
        <authorList>
            <person name="Santos T."/>
            <person name="Caetano T."/>
            <person name="Covas C."/>
            <person name="Cruz A."/>
            <person name="Mendo S."/>
        </authorList>
    </citation>
    <scope>NUCLEOTIDE SEQUENCE [LARGE SCALE GENOMIC DNA]</scope>
    <source>
        <strain evidence="1 2">NL19</strain>
    </source>
</reference>
<comment type="caution">
    <text evidence="1">The sequence shown here is derived from an EMBL/GenBank/DDBJ whole genome shotgun (WGS) entry which is preliminary data.</text>
</comment>
<gene>
    <name evidence="1" type="ORF">TH53_03295</name>
</gene>
<evidence type="ECO:0000313" key="2">
    <source>
        <dbReference type="Proteomes" id="UP000032049"/>
    </source>
</evidence>
<protein>
    <submittedName>
        <fullName evidence="1">Uncharacterized protein</fullName>
    </submittedName>
</protein>
<dbReference type="EMBL" id="JXRA01000013">
    <property type="protein sequence ID" value="KIO78456.1"/>
    <property type="molecule type" value="Genomic_DNA"/>
</dbReference>
<organism evidence="1 2">
    <name type="scientific">Pedobacter lusitanus</name>
    <dbReference type="NCBI Taxonomy" id="1503925"/>
    <lineage>
        <taxon>Bacteria</taxon>
        <taxon>Pseudomonadati</taxon>
        <taxon>Bacteroidota</taxon>
        <taxon>Sphingobacteriia</taxon>
        <taxon>Sphingobacteriales</taxon>
        <taxon>Sphingobacteriaceae</taxon>
        <taxon>Pedobacter</taxon>
    </lineage>
</organism>
<sequence>MSEQGGYNYLIISGLKKRYSSGFLEHFFAGFSCKKRGIISLQEPVMYEEKCFFLSFMGNDSRIY</sequence>
<dbReference type="AlphaFoldDB" id="A0A0D0GVK8"/>
<proteinExistence type="predicted"/>
<keyword evidence="2" id="KW-1185">Reference proteome</keyword>
<evidence type="ECO:0000313" key="1">
    <source>
        <dbReference type="EMBL" id="KIO78456.1"/>
    </source>
</evidence>